<evidence type="ECO:0000313" key="3">
    <source>
        <dbReference type="Proteomes" id="UP000010471"/>
    </source>
</evidence>
<dbReference type="OrthoDB" id="425813at2"/>
<dbReference type="KEGG" id="mic:Mic7113_3627"/>
<protein>
    <submittedName>
        <fullName evidence="2">Uncharacterized protein</fullName>
    </submittedName>
</protein>
<accession>K9WHR6</accession>
<keyword evidence="3" id="KW-1185">Reference proteome</keyword>
<dbReference type="STRING" id="1173027.Mic7113_3627"/>
<dbReference type="RefSeq" id="WP_015183492.1">
    <property type="nucleotide sequence ID" value="NC_019738.1"/>
</dbReference>
<feature type="compositionally biased region" description="Polar residues" evidence="1">
    <location>
        <begin position="49"/>
        <end position="66"/>
    </location>
</feature>
<dbReference type="Proteomes" id="UP000010471">
    <property type="component" value="Chromosome"/>
</dbReference>
<evidence type="ECO:0000256" key="1">
    <source>
        <dbReference type="SAM" id="MobiDB-lite"/>
    </source>
</evidence>
<name>K9WHR6_9CYAN</name>
<gene>
    <name evidence="2" type="ORF">Mic7113_3627</name>
</gene>
<dbReference type="HOGENOM" id="CLU_849441_0_0_3"/>
<feature type="region of interest" description="Disordered" evidence="1">
    <location>
        <begin position="107"/>
        <end position="238"/>
    </location>
</feature>
<feature type="compositionally biased region" description="Polar residues" evidence="1">
    <location>
        <begin position="143"/>
        <end position="180"/>
    </location>
</feature>
<feature type="region of interest" description="Disordered" evidence="1">
    <location>
        <begin position="1"/>
        <end position="69"/>
    </location>
</feature>
<dbReference type="EMBL" id="CP003630">
    <property type="protein sequence ID" value="AFZ19351.1"/>
    <property type="molecule type" value="Genomic_DNA"/>
</dbReference>
<feature type="compositionally biased region" description="Basic and acidic residues" evidence="1">
    <location>
        <begin position="17"/>
        <end position="30"/>
    </location>
</feature>
<reference evidence="2 3" key="1">
    <citation type="submission" date="2012-06" db="EMBL/GenBank/DDBJ databases">
        <title>Finished chromosome of genome of Microcoleus sp. PCC 7113.</title>
        <authorList>
            <consortium name="US DOE Joint Genome Institute"/>
            <person name="Gugger M."/>
            <person name="Coursin T."/>
            <person name="Rippka R."/>
            <person name="Tandeau De Marsac N."/>
            <person name="Huntemann M."/>
            <person name="Wei C.-L."/>
            <person name="Han J."/>
            <person name="Detter J.C."/>
            <person name="Han C."/>
            <person name="Tapia R."/>
            <person name="Chen A."/>
            <person name="Kyrpides N."/>
            <person name="Mavromatis K."/>
            <person name="Markowitz V."/>
            <person name="Szeto E."/>
            <person name="Ivanova N."/>
            <person name="Pagani I."/>
            <person name="Pati A."/>
            <person name="Goodwin L."/>
            <person name="Nordberg H.P."/>
            <person name="Cantor M.N."/>
            <person name="Hua S.X."/>
            <person name="Woyke T."/>
            <person name="Kerfeld C.A."/>
        </authorList>
    </citation>
    <scope>NUCLEOTIDE SEQUENCE [LARGE SCALE GENOMIC DNA]</scope>
    <source>
        <strain evidence="2 3">PCC 7113</strain>
    </source>
</reference>
<feature type="compositionally biased region" description="Pro residues" evidence="1">
    <location>
        <begin position="199"/>
        <end position="208"/>
    </location>
</feature>
<sequence>MKHLLANRPSAPNNSLESEKKPDDAIELNRTRLSQSLINEKPDIRETKAGQSTQNIGTKKSQRLPQPSSPAPRLLLGKFIAQGAKWTVFSVVAIAITIMALYEPSPSQKEQQSESTNNPSQTLPIPPLEVPISASPEALPLPDTTTSQLSPQQGLAKQTLTPSQTSLDQPVAVNPSTDQIPSPKPELSNEPSLSGRDPVVPPTLPPNLPSLESPCAGQGTHQEASPVAANNKVNPDDNSPVVEVKNYFKKGWQSPAGLKQTLEYSVSINSDGTVQRIRPLSNASGEYIDQTNLPLPGSAFVSPREGGGNTNIYVAFSPDGKVKAALD</sequence>
<evidence type="ECO:0000313" key="2">
    <source>
        <dbReference type="EMBL" id="AFZ19351.1"/>
    </source>
</evidence>
<dbReference type="AlphaFoldDB" id="K9WHR6"/>
<proteinExistence type="predicted"/>
<organism evidence="2 3">
    <name type="scientific">Allocoleopsis franciscana PCC 7113</name>
    <dbReference type="NCBI Taxonomy" id="1173027"/>
    <lineage>
        <taxon>Bacteria</taxon>
        <taxon>Bacillati</taxon>
        <taxon>Cyanobacteriota</taxon>
        <taxon>Cyanophyceae</taxon>
        <taxon>Coleofasciculales</taxon>
        <taxon>Coleofasciculaceae</taxon>
        <taxon>Allocoleopsis</taxon>
        <taxon>Allocoleopsis franciscana</taxon>
    </lineage>
</organism>
<dbReference type="eggNOG" id="COG3266">
    <property type="taxonomic scope" value="Bacteria"/>
</dbReference>